<dbReference type="SMART" id="SM00922">
    <property type="entry name" value="MR_MLE"/>
    <property type="match status" value="1"/>
</dbReference>
<dbReference type="InterPro" id="IPR029017">
    <property type="entry name" value="Enolase-like_N"/>
</dbReference>
<dbReference type="SUPFAM" id="SSF51604">
    <property type="entry name" value="Enolase C-terminal domain-like"/>
    <property type="match status" value="1"/>
</dbReference>
<dbReference type="Proteomes" id="UP000220353">
    <property type="component" value="Unassembled WGS sequence"/>
</dbReference>
<dbReference type="GO" id="GO:0016052">
    <property type="term" value="P:carbohydrate catabolic process"/>
    <property type="evidence" value="ECO:0007669"/>
    <property type="project" value="TreeGrafter"/>
</dbReference>
<dbReference type="SUPFAM" id="SSF54826">
    <property type="entry name" value="Enolase N-terminal domain-like"/>
    <property type="match status" value="1"/>
</dbReference>
<dbReference type="EMBL" id="NWTC01000023">
    <property type="protein sequence ID" value="PDT45211.1"/>
    <property type="molecule type" value="Genomic_DNA"/>
</dbReference>
<evidence type="ECO:0000259" key="4">
    <source>
        <dbReference type="SMART" id="SM00922"/>
    </source>
</evidence>
<dbReference type="PANTHER" id="PTHR13794">
    <property type="entry name" value="ENOLASE SUPERFAMILY, MANDELATE RACEMASE"/>
    <property type="match status" value="1"/>
</dbReference>
<comment type="cofactor">
    <cofactor evidence="1">
        <name>Mg(2+)</name>
        <dbReference type="ChEBI" id="CHEBI:18420"/>
    </cofactor>
</comment>
<dbReference type="Gene3D" id="3.30.390.10">
    <property type="entry name" value="Enolase-like, N-terminal domain"/>
    <property type="match status" value="1"/>
</dbReference>
<gene>
    <name evidence="5" type="ORF">CO661_24460</name>
</gene>
<keyword evidence="3" id="KW-0460">Magnesium</keyword>
<dbReference type="InterPro" id="IPR013342">
    <property type="entry name" value="Mandelate_racemase_C"/>
</dbReference>
<keyword evidence="2" id="KW-0479">Metal-binding</keyword>
<feature type="domain" description="Mandelate racemase/muconate lactonizing enzyme C-terminal" evidence="4">
    <location>
        <begin position="146"/>
        <end position="244"/>
    </location>
</feature>
<dbReference type="PANTHER" id="PTHR13794:SF58">
    <property type="entry name" value="MITOCHONDRIAL ENOLASE SUPERFAMILY MEMBER 1"/>
    <property type="match status" value="1"/>
</dbReference>
<reference evidence="5 6" key="1">
    <citation type="submission" date="2017-09" db="EMBL/GenBank/DDBJ databases">
        <title>Comparative genomics of rhizobia isolated from Phaseolus vulgaris in China.</title>
        <authorList>
            <person name="Tong W."/>
        </authorList>
    </citation>
    <scope>NUCLEOTIDE SEQUENCE [LARGE SCALE GENOMIC DNA]</scope>
    <source>
        <strain evidence="5 6">PCH1</strain>
    </source>
</reference>
<evidence type="ECO:0000256" key="3">
    <source>
        <dbReference type="ARBA" id="ARBA00022842"/>
    </source>
</evidence>
<dbReference type="Pfam" id="PF02746">
    <property type="entry name" value="MR_MLE_N"/>
    <property type="match status" value="1"/>
</dbReference>
<dbReference type="InterPro" id="IPR029065">
    <property type="entry name" value="Enolase_C-like"/>
</dbReference>
<dbReference type="Pfam" id="PF13378">
    <property type="entry name" value="MR_MLE_C"/>
    <property type="match status" value="1"/>
</dbReference>
<evidence type="ECO:0000313" key="6">
    <source>
        <dbReference type="Proteomes" id="UP000220353"/>
    </source>
</evidence>
<evidence type="ECO:0000256" key="1">
    <source>
        <dbReference type="ARBA" id="ARBA00001946"/>
    </source>
</evidence>
<evidence type="ECO:0000256" key="2">
    <source>
        <dbReference type="ARBA" id="ARBA00022723"/>
    </source>
</evidence>
<accession>A0A2A6LRP7</accession>
<dbReference type="GO" id="GO:0000287">
    <property type="term" value="F:magnesium ion binding"/>
    <property type="evidence" value="ECO:0007669"/>
    <property type="project" value="TreeGrafter"/>
</dbReference>
<organism evidence="5 6">
    <name type="scientific">Rhizobium fredii</name>
    <name type="common">Sinorhizobium fredii</name>
    <dbReference type="NCBI Taxonomy" id="380"/>
    <lineage>
        <taxon>Bacteria</taxon>
        <taxon>Pseudomonadati</taxon>
        <taxon>Pseudomonadota</taxon>
        <taxon>Alphaproteobacteria</taxon>
        <taxon>Hyphomicrobiales</taxon>
        <taxon>Rhizobiaceae</taxon>
        <taxon>Sinorhizobium/Ensifer group</taxon>
        <taxon>Sinorhizobium</taxon>
    </lineage>
</organism>
<name>A0A2A6LRP7_RHIFR</name>
<comment type="caution">
    <text evidence="5">The sequence shown here is derived from an EMBL/GenBank/DDBJ whole genome shotgun (WGS) entry which is preliminary data.</text>
</comment>
<dbReference type="Gene3D" id="3.20.20.120">
    <property type="entry name" value="Enolase-like C-terminal domain"/>
    <property type="match status" value="1"/>
</dbReference>
<dbReference type="InterPro" id="IPR036849">
    <property type="entry name" value="Enolase-like_C_sf"/>
</dbReference>
<sequence length="371" mass="40696">MTTAGIRINRVELALCRLPLEKPVLLGSVRIESRDYVCLRVVTNAGVEGFSIGYRSGSNLFEAVQMIAPRLIGRDPLMRQAFNLEFEASHIPARAGYVRALSLIDVALWDIAAKAAGIPLYVLLGGLRTEVPAMPVVGFSYAERAIAEIEDEIERHCGNDETLLKVMIKGPDVAANTRYIRALASRFAGKANLAVETHWSWRSISEALETCRRIDDCNLAFIEDPFLPQQWRLAGELRAKLKTPVAVGEDVLDPYGFLDLVQNVDVLRVDATGSGGVMAAMNAIALAAAHGRRVLPHVFPYLHLHIACAQNAVMAVEYIPEHTGTDPIRKLLTEFPTIKRGKFQVSDQPGAGCALQWTAVREHAESACAFE</sequence>
<proteinExistence type="predicted"/>
<dbReference type="InterPro" id="IPR046945">
    <property type="entry name" value="RHMD-like"/>
</dbReference>
<dbReference type="SFLD" id="SFLDS00001">
    <property type="entry name" value="Enolase"/>
    <property type="match status" value="1"/>
</dbReference>
<dbReference type="AlphaFoldDB" id="A0A2A6LRP7"/>
<dbReference type="GO" id="GO:0016836">
    <property type="term" value="F:hydro-lyase activity"/>
    <property type="evidence" value="ECO:0007669"/>
    <property type="project" value="TreeGrafter"/>
</dbReference>
<dbReference type="InterPro" id="IPR013341">
    <property type="entry name" value="Mandelate_racemase_N_dom"/>
</dbReference>
<evidence type="ECO:0000313" key="5">
    <source>
        <dbReference type="EMBL" id="PDT45211.1"/>
    </source>
</evidence>
<protein>
    <submittedName>
        <fullName evidence="5">L-alanine-DL-glutamate epimerase</fullName>
    </submittedName>
</protein>